<gene>
    <name evidence="1" type="ORF">Lisr_1178</name>
</gene>
<dbReference type="STRING" id="454.Lisr_1178"/>
<keyword evidence="2" id="KW-1185">Reference proteome</keyword>
<organism evidence="1 2">
    <name type="scientific">Legionella israelensis</name>
    <dbReference type="NCBI Taxonomy" id="454"/>
    <lineage>
        <taxon>Bacteria</taxon>
        <taxon>Pseudomonadati</taxon>
        <taxon>Pseudomonadota</taxon>
        <taxon>Gammaproteobacteria</taxon>
        <taxon>Legionellales</taxon>
        <taxon>Legionellaceae</taxon>
        <taxon>Legionella</taxon>
    </lineage>
</organism>
<dbReference type="PATRIC" id="fig|454.4.peg.1268"/>
<evidence type="ECO:0000313" key="2">
    <source>
        <dbReference type="Proteomes" id="UP000054761"/>
    </source>
</evidence>
<dbReference type="EMBL" id="LNYH01000055">
    <property type="protein sequence ID" value="KTD26223.1"/>
    <property type="molecule type" value="Genomic_DNA"/>
</dbReference>
<dbReference type="RefSeq" id="WP_058501535.1">
    <property type="nucleotide sequence ID" value="NZ_CAAAJA010000055.1"/>
</dbReference>
<proteinExistence type="predicted"/>
<sequence>MQNSANKNQFSANVGLIPHHWGWLLGLGILFVILGTIGLAMVIGLTIVSMIFFGVLLICAGVSQAVDAVKYKKWKGVFWQIIIALFYIAGGALVIYDPLLASTLITAFLAIVLIIIGVSRLLMAFLLKEVKGWGWMFLAGIAALILGILILMQWPLSGLWFIGLLIAIELIINGWAYILIALSLRKT</sequence>
<dbReference type="GO" id="GO:0005886">
    <property type="term" value="C:plasma membrane"/>
    <property type="evidence" value="ECO:0007669"/>
    <property type="project" value="TreeGrafter"/>
</dbReference>
<evidence type="ECO:0000313" key="1">
    <source>
        <dbReference type="EMBL" id="KTD26223.1"/>
    </source>
</evidence>
<dbReference type="PANTHER" id="PTHR34989">
    <property type="entry name" value="PROTEIN HDED"/>
    <property type="match status" value="1"/>
</dbReference>
<dbReference type="PANTHER" id="PTHR34989:SF1">
    <property type="entry name" value="PROTEIN HDED"/>
    <property type="match status" value="1"/>
</dbReference>
<accession>A0A0W0W1Q1</accession>
<dbReference type="InterPro" id="IPR005325">
    <property type="entry name" value="DUF308_memb"/>
</dbReference>
<name>A0A0W0W1Q1_9GAMM</name>
<protein>
    <submittedName>
        <fullName evidence="1">Acid-resistance membrane protein</fullName>
    </submittedName>
</protein>
<dbReference type="Proteomes" id="UP000054761">
    <property type="component" value="Unassembled WGS sequence"/>
</dbReference>
<comment type="caution">
    <text evidence="1">The sequence shown here is derived from an EMBL/GenBank/DDBJ whole genome shotgun (WGS) entry which is preliminary data.</text>
</comment>
<reference evidence="1 2" key="1">
    <citation type="submission" date="2015-11" db="EMBL/GenBank/DDBJ databases">
        <title>Genomic analysis of 38 Legionella species identifies large and diverse effector repertoires.</title>
        <authorList>
            <person name="Burstein D."/>
            <person name="Amaro F."/>
            <person name="Zusman T."/>
            <person name="Lifshitz Z."/>
            <person name="Cohen O."/>
            <person name="Gilbert J.A."/>
            <person name="Pupko T."/>
            <person name="Shuman H.A."/>
            <person name="Segal G."/>
        </authorList>
    </citation>
    <scope>NUCLEOTIDE SEQUENCE [LARGE SCALE GENOMIC DNA]</scope>
    <source>
        <strain evidence="1 2">Bercovier 4</strain>
    </source>
</reference>
<dbReference type="AlphaFoldDB" id="A0A0W0W1Q1"/>
<dbReference type="InterPro" id="IPR052712">
    <property type="entry name" value="Acid_resist_chaperone_HdeD"/>
</dbReference>
<dbReference type="OrthoDB" id="9815400at2"/>
<dbReference type="Pfam" id="PF03729">
    <property type="entry name" value="DUF308"/>
    <property type="match status" value="1"/>
</dbReference>